<evidence type="ECO:0008006" key="4">
    <source>
        <dbReference type="Google" id="ProtNLM"/>
    </source>
</evidence>
<dbReference type="AlphaFoldDB" id="A0A314L9N9"/>
<dbReference type="Gramene" id="OIT37827">
    <property type="protein sequence ID" value="OIT37827"/>
    <property type="gene ID" value="A4A49_04136"/>
</dbReference>
<proteinExistence type="predicted"/>
<keyword evidence="1" id="KW-0472">Membrane</keyword>
<evidence type="ECO:0000313" key="3">
    <source>
        <dbReference type="Proteomes" id="UP000187609"/>
    </source>
</evidence>
<keyword evidence="3" id="KW-1185">Reference proteome</keyword>
<protein>
    <recommendedName>
        <fullName evidence="4">Late embryogenesis abundant protein LEA-2 subgroup domain-containing protein</fullName>
    </recommendedName>
</protein>
<name>A0A314L9N9_NICAT</name>
<gene>
    <name evidence="2" type="ORF">A4A49_04136</name>
</gene>
<keyword evidence="1" id="KW-1133">Transmembrane helix</keyword>
<sequence length="205" mass="23463">MNSNNKEKSCCDFNELLQVSPILFLFLFICFLPLIINLEGKSYRASLPKFSIEAIKASNIDISSLPSSLSVQNLTIDFIVENRYGTKAEYRNMEISILYLGYTVWINRFGLYRQQKGEQTSIQVTFSNSPVKIRGEEVANAIIKENKTSGFGVFKVQIKGYYNNYDNTIVEVICEDVKLQFSTFTQEEGLQKICSTRTYARSDLF</sequence>
<comment type="caution">
    <text evidence="2">The sequence shown here is derived from an EMBL/GenBank/DDBJ whole genome shotgun (WGS) entry which is preliminary data.</text>
</comment>
<evidence type="ECO:0000256" key="1">
    <source>
        <dbReference type="SAM" id="Phobius"/>
    </source>
</evidence>
<reference evidence="2" key="1">
    <citation type="submission" date="2016-11" db="EMBL/GenBank/DDBJ databases">
        <title>The genome of Nicotiana attenuata.</title>
        <authorList>
            <person name="Xu S."/>
            <person name="Brockmoeller T."/>
            <person name="Gaquerel E."/>
            <person name="Navarro A."/>
            <person name="Kuhl H."/>
            <person name="Gase K."/>
            <person name="Ling Z."/>
            <person name="Zhou W."/>
            <person name="Kreitzer C."/>
            <person name="Stanke M."/>
            <person name="Tang H."/>
            <person name="Lyons E."/>
            <person name="Pandey P."/>
            <person name="Pandey S.P."/>
            <person name="Timmermann B."/>
            <person name="Baldwin I.T."/>
        </authorList>
    </citation>
    <scope>NUCLEOTIDE SEQUENCE [LARGE SCALE GENOMIC DNA]</scope>
    <source>
        <strain evidence="2">UT</strain>
    </source>
</reference>
<feature type="transmembrane region" description="Helical" evidence="1">
    <location>
        <begin position="22"/>
        <end position="40"/>
    </location>
</feature>
<evidence type="ECO:0000313" key="2">
    <source>
        <dbReference type="EMBL" id="OIT37827.1"/>
    </source>
</evidence>
<dbReference type="EMBL" id="MJEQ01000264">
    <property type="protein sequence ID" value="OIT37827.1"/>
    <property type="molecule type" value="Genomic_DNA"/>
</dbReference>
<keyword evidence="1" id="KW-0812">Transmembrane</keyword>
<accession>A0A314L9N9</accession>
<dbReference type="Proteomes" id="UP000187609">
    <property type="component" value="Unassembled WGS sequence"/>
</dbReference>
<organism evidence="2 3">
    <name type="scientific">Nicotiana attenuata</name>
    <name type="common">Coyote tobacco</name>
    <dbReference type="NCBI Taxonomy" id="49451"/>
    <lineage>
        <taxon>Eukaryota</taxon>
        <taxon>Viridiplantae</taxon>
        <taxon>Streptophyta</taxon>
        <taxon>Embryophyta</taxon>
        <taxon>Tracheophyta</taxon>
        <taxon>Spermatophyta</taxon>
        <taxon>Magnoliopsida</taxon>
        <taxon>eudicotyledons</taxon>
        <taxon>Gunneridae</taxon>
        <taxon>Pentapetalae</taxon>
        <taxon>asterids</taxon>
        <taxon>lamiids</taxon>
        <taxon>Solanales</taxon>
        <taxon>Solanaceae</taxon>
        <taxon>Nicotianoideae</taxon>
        <taxon>Nicotianeae</taxon>
        <taxon>Nicotiana</taxon>
    </lineage>
</organism>